<name>A0A7Y9GLI9_9MICO</name>
<gene>
    <name evidence="1" type="ORF">BJ991_000748</name>
</gene>
<dbReference type="AlphaFoldDB" id="A0A7Y9GLI9"/>
<keyword evidence="2" id="KW-1185">Reference proteome</keyword>
<comment type="caution">
    <text evidence="1">The sequence shown here is derived from an EMBL/GenBank/DDBJ whole genome shotgun (WGS) entry which is preliminary data.</text>
</comment>
<evidence type="ECO:0000313" key="2">
    <source>
        <dbReference type="Proteomes" id="UP000576969"/>
    </source>
</evidence>
<dbReference type="EMBL" id="JACCBV010000001">
    <property type="protein sequence ID" value="NYE18720.1"/>
    <property type="molecule type" value="Genomic_DNA"/>
</dbReference>
<dbReference type="Proteomes" id="UP000576969">
    <property type="component" value="Unassembled WGS sequence"/>
</dbReference>
<sequence length="280" mass="32234">MRVSAYILVGDPNHLRESVASYYDHVDRIVLSYDETSTSWTGTPLPVDECLATIRELDRDGKCVDVPGRFARLDENPLDNDTFQRQSALDAASDGADWVVQLDTDEVMLDPAQFFASLRRADATGTSGMHYPARWLYSRVAPGRYLEGSTRFWRPAASYPGPLAVRAGTRLRQARQADVPLYRVDLRPWNTDPFHPHKTVVHEVIRPESAVLHYSWVRDHDTIRRKFGWSGHTHDYSRPVVYRRWASRQRHPLRTVVLNPLRRRDWYRLVDVAEPKAAAS</sequence>
<evidence type="ECO:0008006" key="3">
    <source>
        <dbReference type="Google" id="ProtNLM"/>
    </source>
</evidence>
<evidence type="ECO:0000313" key="1">
    <source>
        <dbReference type="EMBL" id="NYE18720.1"/>
    </source>
</evidence>
<reference evidence="1 2" key="1">
    <citation type="submission" date="2020-07" db="EMBL/GenBank/DDBJ databases">
        <title>Sequencing the genomes of 1000 actinobacteria strains.</title>
        <authorList>
            <person name="Klenk H.-P."/>
        </authorList>
    </citation>
    <scope>NUCLEOTIDE SEQUENCE [LARGE SCALE GENOMIC DNA]</scope>
    <source>
        <strain evidence="1 2">DSM 24662</strain>
    </source>
</reference>
<organism evidence="1 2">
    <name type="scientific">Microbacterium immunditiarum</name>
    <dbReference type="NCBI Taxonomy" id="337480"/>
    <lineage>
        <taxon>Bacteria</taxon>
        <taxon>Bacillati</taxon>
        <taxon>Actinomycetota</taxon>
        <taxon>Actinomycetes</taxon>
        <taxon>Micrococcales</taxon>
        <taxon>Microbacteriaceae</taxon>
        <taxon>Microbacterium</taxon>
    </lineage>
</organism>
<proteinExistence type="predicted"/>
<dbReference type="RefSeq" id="WP_179487567.1">
    <property type="nucleotide sequence ID" value="NZ_JACCBV010000001.1"/>
</dbReference>
<protein>
    <recommendedName>
        <fullName evidence="3">Glycosyl transferase family 2</fullName>
    </recommendedName>
</protein>
<accession>A0A7Y9GLI9</accession>